<sequence>MNPQHVKSHSKHLPGPSSRWIAASVQAVHATTRGPWYARQLHCWSRKFIRNHADLLFNQYGTWSALRVHDEDFAQEIQLHLQGLGPYIKSLDIIHYLDRPEVKEWLGLKRTISLATAIRWMRIIGYRWTKIPRGQYVDGHEHEDVVHYRQETFLPALKEIEQHSCTWGTDGKEEVSDNLVKWYHDKSTFYAHDWRKTQWVHQSEKATPEAKGEEASLMTSDFVSADYGWLKSPDSSDAVRILFKAGTNHDGWFTGADVLAQANHAMDIVTTHFPDDDHVFIVDNAKTHLKRPEGALSAHKMLKNVPREGTNWLVEVPATGENGKPVYRPDHKVLKKKVKMGPGKFADGSPQDFYFPSGHPQAGVFKGMAEILWECGFENAVKLKAQCGKNFECPPGATHCCCWRILYNQPDFVNVKTELELAFEARGFRVILLPKFHPELNFIEQVWGHAECKYHMYPPSSNEAALERNVVAALESVSLIEMRRYYNRSLRFMDAYRRGLDGRQVAWANKKYHGHRVLPDNILAEFDHAHPPS</sequence>
<protein>
    <submittedName>
        <fullName evidence="1">Uncharacterized protein</fullName>
    </submittedName>
</protein>
<dbReference type="OMA" id="CHICHIF"/>
<dbReference type="InterPro" id="IPR036397">
    <property type="entry name" value="RNaseH_sf"/>
</dbReference>
<dbReference type="OrthoDB" id="6511194at2759"/>
<reference evidence="1 2" key="1">
    <citation type="journal article" date="2012" name="Science">
        <title>The Paleozoic origin of enzymatic lignin decomposition reconstructed from 31 fungal genomes.</title>
        <authorList>
            <person name="Floudas D."/>
            <person name="Binder M."/>
            <person name="Riley R."/>
            <person name="Barry K."/>
            <person name="Blanchette R.A."/>
            <person name="Henrissat B."/>
            <person name="Martinez A.T."/>
            <person name="Otillar R."/>
            <person name="Spatafora J.W."/>
            <person name="Yadav J.S."/>
            <person name="Aerts A."/>
            <person name="Benoit I."/>
            <person name="Boyd A."/>
            <person name="Carlson A."/>
            <person name="Copeland A."/>
            <person name="Coutinho P.M."/>
            <person name="de Vries R.P."/>
            <person name="Ferreira P."/>
            <person name="Findley K."/>
            <person name="Foster B."/>
            <person name="Gaskell J."/>
            <person name="Glotzer D."/>
            <person name="Gorecki P."/>
            <person name="Heitman J."/>
            <person name="Hesse C."/>
            <person name="Hori C."/>
            <person name="Igarashi K."/>
            <person name="Jurgens J.A."/>
            <person name="Kallen N."/>
            <person name="Kersten P."/>
            <person name="Kohler A."/>
            <person name="Kuees U."/>
            <person name="Kumar T.K.A."/>
            <person name="Kuo A."/>
            <person name="LaButti K."/>
            <person name="Larrondo L.F."/>
            <person name="Lindquist E."/>
            <person name="Ling A."/>
            <person name="Lombard V."/>
            <person name="Lucas S."/>
            <person name="Lundell T."/>
            <person name="Martin R."/>
            <person name="McLaughlin D.J."/>
            <person name="Morgenstern I."/>
            <person name="Morin E."/>
            <person name="Murat C."/>
            <person name="Nagy L.G."/>
            <person name="Nolan M."/>
            <person name="Ohm R.A."/>
            <person name="Patyshakuliyeva A."/>
            <person name="Rokas A."/>
            <person name="Ruiz-Duenas F.J."/>
            <person name="Sabat G."/>
            <person name="Salamov A."/>
            <person name="Samejima M."/>
            <person name="Schmutz J."/>
            <person name="Slot J.C."/>
            <person name="St John F."/>
            <person name="Stenlid J."/>
            <person name="Sun H."/>
            <person name="Sun S."/>
            <person name="Syed K."/>
            <person name="Tsang A."/>
            <person name="Wiebenga A."/>
            <person name="Young D."/>
            <person name="Pisabarro A."/>
            <person name="Eastwood D.C."/>
            <person name="Martin F."/>
            <person name="Cullen D."/>
            <person name="Grigoriev I.V."/>
            <person name="Hibbett D.S."/>
        </authorList>
    </citation>
    <scope>NUCLEOTIDE SEQUENCE [LARGE SCALE GENOMIC DNA]</scope>
    <source>
        <strain evidence="1 2">MD-104</strain>
    </source>
</reference>
<organism evidence="1 2">
    <name type="scientific">Wolfiporia cocos (strain MD-104)</name>
    <name type="common">Brown rot fungus</name>
    <dbReference type="NCBI Taxonomy" id="742152"/>
    <lineage>
        <taxon>Eukaryota</taxon>
        <taxon>Fungi</taxon>
        <taxon>Dikarya</taxon>
        <taxon>Basidiomycota</taxon>
        <taxon>Agaricomycotina</taxon>
        <taxon>Agaricomycetes</taxon>
        <taxon>Polyporales</taxon>
        <taxon>Phaeolaceae</taxon>
        <taxon>Wolfiporia</taxon>
    </lineage>
</organism>
<keyword evidence="2" id="KW-1185">Reference proteome</keyword>
<proteinExistence type="predicted"/>
<dbReference type="PANTHER" id="PTHR35871:SF1">
    <property type="entry name" value="CXC1-LIKE CYSTEINE CLUSTER ASSOCIATED WITH KDZ TRANSPOSASES DOMAIN-CONTAINING PROTEIN"/>
    <property type="match status" value="1"/>
</dbReference>
<evidence type="ECO:0000313" key="1">
    <source>
        <dbReference type="EMBL" id="PCH39430.1"/>
    </source>
</evidence>
<dbReference type="AlphaFoldDB" id="A0A2H3JB21"/>
<dbReference type="PANTHER" id="PTHR35871">
    <property type="entry name" value="EXPRESSED PROTEIN"/>
    <property type="match status" value="1"/>
</dbReference>
<dbReference type="EMBL" id="KB467998">
    <property type="protein sequence ID" value="PCH39430.1"/>
    <property type="molecule type" value="Genomic_DNA"/>
</dbReference>
<evidence type="ECO:0000313" key="2">
    <source>
        <dbReference type="Proteomes" id="UP000218811"/>
    </source>
</evidence>
<dbReference type="Gene3D" id="3.30.420.10">
    <property type="entry name" value="Ribonuclease H-like superfamily/Ribonuclease H"/>
    <property type="match status" value="1"/>
</dbReference>
<dbReference type="Proteomes" id="UP000218811">
    <property type="component" value="Unassembled WGS sequence"/>
</dbReference>
<dbReference type="GO" id="GO:0003676">
    <property type="term" value="F:nucleic acid binding"/>
    <property type="evidence" value="ECO:0007669"/>
    <property type="project" value="InterPro"/>
</dbReference>
<gene>
    <name evidence="1" type="ORF">WOLCODRAFT_85703</name>
</gene>
<name>A0A2H3JB21_WOLCO</name>
<accession>A0A2H3JB21</accession>